<name>A0ABD2QHK2_9PLAT</name>
<dbReference type="CDD" id="cd07061">
    <property type="entry name" value="HP_HAP_like"/>
    <property type="match status" value="1"/>
</dbReference>
<keyword evidence="8" id="KW-1133">Transmembrane helix</keyword>
<dbReference type="InterPro" id="IPR029033">
    <property type="entry name" value="His_PPase_superfam"/>
</dbReference>
<reference evidence="10 11" key="1">
    <citation type="submission" date="2024-11" db="EMBL/GenBank/DDBJ databases">
        <title>Adaptive evolution of stress response genes in parasites aligns with host niche diversity.</title>
        <authorList>
            <person name="Hahn C."/>
            <person name="Resl P."/>
        </authorList>
    </citation>
    <scope>NUCLEOTIDE SEQUENCE [LARGE SCALE GENOMIC DNA]</scope>
    <source>
        <strain evidence="10">EGGRZ-B1_66</strain>
        <tissue evidence="10">Body</tissue>
    </source>
</reference>
<keyword evidence="4 9" id="KW-0732">Signal</keyword>
<dbReference type="InterPro" id="IPR050645">
    <property type="entry name" value="Histidine_acid_phosphatase"/>
</dbReference>
<dbReference type="InterPro" id="IPR033379">
    <property type="entry name" value="Acid_Pase_AS"/>
</dbReference>
<dbReference type="EC" id="3.1.3.2" evidence="3"/>
<dbReference type="GO" id="GO:0003993">
    <property type="term" value="F:acid phosphatase activity"/>
    <property type="evidence" value="ECO:0007669"/>
    <property type="project" value="UniProtKB-EC"/>
</dbReference>
<evidence type="ECO:0000256" key="8">
    <source>
        <dbReference type="SAM" id="Phobius"/>
    </source>
</evidence>
<keyword evidence="8" id="KW-0472">Membrane</keyword>
<dbReference type="InterPro" id="IPR000560">
    <property type="entry name" value="His_Pase_clade-2"/>
</dbReference>
<evidence type="ECO:0000256" key="5">
    <source>
        <dbReference type="ARBA" id="ARBA00022801"/>
    </source>
</evidence>
<comment type="caution">
    <text evidence="10">The sequence shown here is derived from an EMBL/GenBank/DDBJ whole genome shotgun (WGS) entry which is preliminary data.</text>
</comment>
<proteinExistence type="inferred from homology"/>
<dbReference type="PANTHER" id="PTHR11567:SF211">
    <property type="entry name" value="PROSTATIC ACID PHOSPHATASE"/>
    <property type="match status" value="1"/>
</dbReference>
<dbReference type="EMBL" id="JBJKFK010000217">
    <property type="protein sequence ID" value="KAL3318667.1"/>
    <property type="molecule type" value="Genomic_DNA"/>
</dbReference>
<dbReference type="PROSITE" id="PS00778">
    <property type="entry name" value="HIS_ACID_PHOSPHAT_2"/>
    <property type="match status" value="1"/>
</dbReference>
<dbReference type="Proteomes" id="UP001626550">
    <property type="component" value="Unassembled WGS sequence"/>
</dbReference>
<comment type="catalytic activity">
    <reaction evidence="1">
        <text>a phosphate monoester + H2O = an alcohol + phosphate</text>
        <dbReference type="Rhea" id="RHEA:15017"/>
        <dbReference type="ChEBI" id="CHEBI:15377"/>
        <dbReference type="ChEBI" id="CHEBI:30879"/>
        <dbReference type="ChEBI" id="CHEBI:43474"/>
        <dbReference type="ChEBI" id="CHEBI:67140"/>
        <dbReference type="EC" id="3.1.3.2"/>
    </reaction>
</comment>
<keyword evidence="6" id="KW-1015">Disulfide bond</keyword>
<accession>A0ABD2QHK2</accession>
<feature type="transmembrane region" description="Helical" evidence="8">
    <location>
        <begin position="394"/>
        <end position="419"/>
    </location>
</feature>
<sequence length="438" mass="49835">MQILVKVFLAICVIGVAVKATADNSELRNIFLLWRHGDRAPYGNVLNVTEGFDKLWPMGMGQLTDIGIMQHYQLGQYLRTKYGEFIPKNYSYTNYHLRSSDYDRTLMSSLSNAAGFFKDSYSPISNPTNGSFNWRPIPVHTVQKSREALFSQESCTRLKQLLDDGYHTDAAKSFLAKYASILAKMESQLQRKLSVLDIFSMYDEVVCLRHHDKPLPSWLSAEMIDALHKITYYFWHVRVDSDEKLSFIVGVFLHDMFSHMSGLIRDGEVQIHIDGVLRKLATNHIMAYSAHDTNVAPLMTALGMEQPDLPGYTACVMIELLGPPVPGKASDYRLRIWYKNSPDQEAKLMKFPSYCANKTECPFDEAMIALSKFFINGADFKQRCSVTKWAGRHMVLAIIIVAFGCIGFLGFVIFVIIMYRQRRQNHYSELPVQGPADG</sequence>
<dbReference type="PANTHER" id="PTHR11567">
    <property type="entry name" value="ACID PHOSPHATASE-RELATED"/>
    <property type="match status" value="1"/>
</dbReference>
<evidence type="ECO:0000256" key="6">
    <source>
        <dbReference type="ARBA" id="ARBA00023157"/>
    </source>
</evidence>
<organism evidence="10 11">
    <name type="scientific">Cichlidogyrus casuarinus</name>
    <dbReference type="NCBI Taxonomy" id="1844966"/>
    <lineage>
        <taxon>Eukaryota</taxon>
        <taxon>Metazoa</taxon>
        <taxon>Spiralia</taxon>
        <taxon>Lophotrochozoa</taxon>
        <taxon>Platyhelminthes</taxon>
        <taxon>Monogenea</taxon>
        <taxon>Monopisthocotylea</taxon>
        <taxon>Dactylogyridea</taxon>
        <taxon>Ancyrocephalidae</taxon>
        <taxon>Cichlidogyrus</taxon>
    </lineage>
</organism>
<evidence type="ECO:0000256" key="9">
    <source>
        <dbReference type="SAM" id="SignalP"/>
    </source>
</evidence>
<keyword evidence="8" id="KW-0812">Transmembrane</keyword>
<evidence type="ECO:0000256" key="1">
    <source>
        <dbReference type="ARBA" id="ARBA00000032"/>
    </source>
</evidence>
<dbReference type="Gene3D" id="3.40.50.1240">
    <property type="entry name" value="Phosphoglycerate mutase-like"/>
    <property type="match status" value="1"/>
</dbReference>
<feature type="chain" id="PRO_5044773565" description="acid phosphatase" evidence="9">
    <location>
        <begin position="23"/>
        <end position="438"/>
    </location>
</feature>
<gene>
    <name evidence="10" type="primary">ACP2</name>
    <name evidence="10" type="ORF">Ciccas_002679</name>
</gene>
<evidence type="ECO:0000256" key="2">
    <source>
        <dbReference type="ARBA" id="ARBA00005375"/>
    </source>
</evidence>
<keyword evidence="7" id="KW-0325">Glycoprotein</keyword>
<keyword evidence="5" id="KW-0378">Hydrolase</keyword>
<dbReference type="AlphaFoldDB" id="A0ABD2QHK2"/>
<evidence type="ECO:0000256" key="7">
    <source>
        <dbReference type="ARBA" id="ARBA00023180"/>
    </source>
</evidence>
<protein>
    <recommendedName>
        <fullName evidence="3">acid phosphatase</fullName>
        <ecNumber evidence="3">3.1.3.2</ecNumber>
    </recommendedName>
</protein>
<evidence type="ECO:0000313" key="11">
    <source>
        <dbReference type="Proteomes" id="UP001626550"/>
    </source>
</evidence>
<feature type="signal peptide" evidence="9">
    <location>
        <begin position="1"/>
        <end position="22"/>
    </location>
</feature>
<dbReference type="PROSITE" id="PS00616">
    <property type="entry name" value="HIS_ACID_PHOSPHAT_1"/>
    <property type="match status" value="1"/>
</dbReference>
<evidence type="ECO:0000256" key="3">
    <source>
        <dbReference type="ARBA" id="ARBA00012646"/>
    </source>
</evidence>
<evidence type="ECO:0000256" key="4">
    <source>
        <dbReference type="ARBA" id="ARBA00022729"/>
    </source>
</evidence>
<dbReference type="SUPFAM" id="SSF53254">
    <property type="entry name" value="Phosphoglycerate mutase-like"/>
    <property type="match status" value="1"/>
</dbReference>
<evidence type="ECO:0000313" key="10">
    <source>
        <dbReference type="EMBL" id="KAL3318667.1"/>
    </source>
</evidence>
<dbReference type="Pfam" id="PF00328">
    <property type="entry name" value="His_Phos_2"/>
    <property type="match status" value="1"/>
</dbReference>
<comment type="similarity">
    <text evidence="2">Belongs to the histidine acid phosphatase family.</text>
</comment>
<keyword evidence="11" id="KW-1185">Reference proteome</keyword>